<dbReference type="PANTHER" id="PTHR43409:SF4">
    <property type="entry name" value="RADICAL SAM SUPERFAMILY PROTEIN"/>
    <property type="match status" value="1"/>
</dbReference>
<dbReference type="PROSITE" id="PS51918">
    <property type="entry name" value="RADICAL_SAM"/>
    <property type="match status" value="1"/>
</dbReference>
<evidence type="ECO:0000313" key="7">
    <source>
        <dbReference type="Proteomes" id="UP000190951"/>
    </source>
</evidence>
<evidence type="ECO:0000256" key="2">
    <source>
        <dbReference type="ARBA" id="ARBA00022691"/>
    </source>
</evidence>
<dbReference type="CDD" id="cd01335">
    <property type="entry name" value="Radical_SAM"/>
    <property type="match status" value="1"/>
</dbReference>
<evidence type="ECO:0000256" key="5">
    <source>
        <dbReference type="ARBA" id="ARBA00023014"/>
    </source>
</evidence>
<dbReference type="SFLD" id="SFLDG01095">
    <property type="entry name" value="Uncharacterised_Radical_SAM_Su"/>
    <property type="match status" value="1"/>
</dbReference>
<dbReference type="AlphaFoldDB" id="A0A1S8LBR9"/>
<dbReference type="InterPro" id="IPR006638">
    <property type="entry name" value="Elp3/MiaA/NifB-like_rSAM"/>
</dbReference>
<dbReference type="KEGG" id="crw:CROST_030640"/>
<keyword evidence="5" id="KW-0411">Iron-sulfur</keyword>
<dbReference type="Proteomes" id="UP000190951">
    <property type="component" value="Chromosome"/>
</dbReference>
<keyword evidence="3" id="KW-0479">Metal-binding</keyword>
<dbReference type="Gene3D" id="3.20.20.70">
    <property type="entry name" value="Aldolase class I"/>
    <property type="match status" value="1"/>
</dbReference>
<dbReference type="InterPro" id="IPR051198">
    <property type="entry name" value="BchE-like"/>
</dbReference>
<protein>
    <submittedName>
        <fullName evidence="6">Uncharacterized protein</fullName>
    </submittedName>
</protein>
<organism evidence="6 7">
    <name type="scientific">Clostridium felsineum</name>
    <dbReference type="NCBI Taxonomy" id="36839"/>
    <lineage>
        <taxon>Bacteria</taxon>
        <taxon>Bacillati</taxon>
        <taxon>Bacillota</taxon>
        <taxon>Clostridia</taxon>
        <taxon>Eubacteriales</taxon>
        <taxon>Clostridiaceae</taxon>
        <taxon>Clostridium</taxon>
    </lineage>
</organism>
<dbReference type="SFLD" id="SFLDS00029">
    <property type="entry name" value="Radical_SAM"/>
    <property type="match status" value="1"/>
</dbReference>
<dbReference type="InterPro" id="IPR058240">
    <property type="entry name" value="rSAM_sf"/>
</dbReference>
<dbReference type="RefSeq" id="WP_077833035.1">
    <property type="nucleotide sequence ID" value="NZ_CP096983.1"/>
</dbReference>
<reference evidence="6 7" key="1">
    <citation type="submission" date="2022-04" db="EMBL/GenBank/DDBJ databases">
        <title>Genome sequence of C. roseum typestrain.</title>
        <authorList>
            <person name="Poehlein A."/>
            <person name="Schoch T."/>
            <person name="Duerre P."/>
            <person name="Daniel R."/>
        </authorList>
    </citation>
    <scope>NUCLEOTIDE SEQUENCE [LARGE SCALE GENOMIC DNA]</scope>
    <source>
        <strain evidence="6 7">DSM 7320</strain>
    </source>
</reference>
<evidence type="ECO:0000256" key="4">
    <source>
        <dbReference type="ARBA" id="ARBA00023004"/>
    </source>
</evidence>
<keyword evidence="7" id="KW-1185">Reference proteome</keyword>
<dbReference type="InterPro" id="IPR007197">
    <property type="entry name" value="rSAM"/>
</dbReference>
<dbReference type="InterPro" id="IPR013785">
    <property type="entry name" value="Aldolase_TIM"/>
</dbReference>
<dbReference type="SFLD" id="SFLDG01082">
    <property type="entry name" value="B12-binding_domain_containing"/>
    <property type="match status" value="1"/>
</dbReference>
<dbReference type="Pfam" id="PF04055">
    <property type="entry name" value="Radical_SAM"/>
    <property type="match status" value="1"/>
</dbReference>
<gene>
    <name evidence="6" type="ORF">CROST_030640</name>
</gene>
<evidence type="ECO:0000313" key="6">
    <source>
        <dbReference type="EMBL" id="URZ12342.1"/>
    </source>
</evidence>
<dbReference type="GO" id="GO:0046872">
    <property type="term" value="F:metal ion binding"/>
    <property type="evidence" value="ECO:0007669"/>
    <property type="project" value="UniProtKB-KW"/>
</dbReference>
<name>A0A1S8LBR9_9CLOT</name>
<dbReference type="SUPFAM" id="SSF102114">
    <property type="entry name" value="Radical SAM enzymes"/>
    <property type="match status" value="1"/>
</dbReference>
<accession>A0A1S8LBR9</accession>
<keyword evidence="4" id="KW-0408">Iron</keyword>
<comment type="cofactor">
    <cofactor evidence="1">
        <name>[4Fe-4S] cluster</name>
        <dbReference type="ChEBI" id="CHEBI:49883"/>
    </cofactor>
</comment>
<dbReference type="STRING" id="84029.CROST_12850"/>
<evidence type="ECO:0000256" key="1">
    <source>
        <dbReference type="ARBA" id="ARBA00001966"/>
    </source>
</evidence>
<evidence type="ECO:0000256" key="3">
    <source>
        <dbReference type="ARBA" id="ARBA00022723"/>
    </source>
</evidence>
<proteinExistence type="predicted"/>
<dbReference type="GO" id="GO:0003824">
    <property type="term" value="F:catalytic activity"/>
    <property type="evidence" value="ECO:0007669"/>
    <property type="project" value="InterPro"/>
</dbReference>
<dbReference type="EMBL" id="CP096983">
    <property type="protein sequence ID" value="URZ12342.1"/>
    <property type="molecule type" value="Genomic_DNA"/>
</dbReference>
<dbReference type="PANTHER" id="PTHR43409">
    <property type="entry name" value="ANAEROBIC MAGNESIUM-PROTOPORPHYRIN IX MONOMETHYL ESTER CYCLASE-RELATED"/>
    <property type="match status" value="1"/>
</dbReference>
<dbReference type="SMART" id="SM00729">
    <property type="entry name" value="Elp3"/>
    <property type="match status" value="1"/>
</dbReference>
<keyword evidence="2" id="KW-0949">S-adenosyl-L-methionine</keyword>
<sequence length="290" mass="33154">MQYEGIVYRPPSEAYSLIIQITIGCFHNKCSFCSMYKGKQFRIRSIKEIFEDLYEMRKVYSRVNRIFLADGDALVVETEILKEILLKIKELFPECKRVGMYAAPRDVLNKKYEDLLELKKVGLGMIYMGIESGSDKVLREIHKGVTSSNIVEAGQKIKKSGIKLSVTLISGIGGRNDINENAIESAKVINSINPDYVGILTLMIQRKTELEEKIREGKFQILKPEENMLEMKKLIENIDVKGKCIFRSNHASNYADVGGTLPEDKNKILNVISDILKGEYNYKIEELRRL</sequence>
<dbReference type="GO" id="GO:0051536">
    <property type="term" value="F:iron-sulfur cluster binding"/>
    <property type="evidence" value="ECO:0007669"/>
    <property type="project" value="UniProtKB-KW"/>
</dbReference>